<dbReference type="InterPro" id="IPR037293">
    <property type="entry name" value="Gal_Oxidase_central_sf"/>
</dbReference>
<comment type="caution">
    <text evidence="3">The sequence shown here is derived from an EMBL/GenBank/DDBJ whole genome shotgun (WGS) entry which is preliminary data.</text>
</comment>
<protein>
    <submittedName>
        <fullName evidence="3">N-acetylneuraminate epimerase</fullName>
        <ecNumber evidence="3">5.1.3.24</ecNumber>
    </submittedName>
</protein>
<name>A0ABM8WN18_9BURK</name>
<dbReference type="Pfam" id="PF05345">
    <property type="entry name" value="He_PIG"/>
    <property type="match status" value="3"/>
</dbReference>
<gene>
    <name evidence="3" type="primary">nanM</name>
    <name evidence="3" type="ORF">LMG21510_01247</name>
</gene>
<dbReference type="PANTHER" id="PTHR24412">
    <property type="entry name" value="KELCH PROTEIN"/>
    <property type="match status" value="1"/>
</dbReference>
<evidence type="ECO:0000256" key="1">
    <source>
        <dbReference type="ARBA" id="ARBA00022441"/>
    </source>
</evidence>
<keyword evidence="1" id="KW-0880">Kelch repeat</keyword>
<dbReference type="EMBL" id="CAJZAH010000001">
    <property type="protein sequence ID" value="CAG9168794.1"/>
    <property type="molecule type" value="Genomic_DNA"/>
</dbReference>
<reference evidence="3 4" key="1">
    <citation type="submission" date="2021-08" db="EMBL/GenBank/DDBJ databases">
        <authorList>
            <person name="Peeters C."/>
        </authorList>
    </citation>
    <scope>NUCLEOTIDE SEQUENCE [LARGE SCALE GENOMIC DNA]</scope>
    <source>
        <strain evidence="3 4">LMG 21510</strain>
    </source>
</reference>
<dbReference type="SMART" id="SM00612">
    <property type="entry name" value="Kelch"/>
    <property type="match status" value="4"/>
</dbReference>
<dbReference type="InterPro" id="IPR013783">
    <property type="entry name" value="Ig-like_fold"/>
</dbReference>
<evidence type="ECO:0000256" key="2">
    <source>
        <dbReference type="ARBA" id="ARBA00022737"/>
    </source>
</evidence>
<sequence>MHHVLKHAASKNNNQRVRVMTSTAILSAPRTERRRLPHSFWLAVLLCACTLLSACSNGDDAQAPAGLSYAMTSAVYEAGEPIVPNRPSVSGGAVERYTVAPPLPDGLALDGTTGVIAGTPRSVSAPTLYVVTATNGGGSATARVQIEVRNTPAAPAGLAYREPAVTYTVGAPIAANTPTSSGGPIAAYRIAPALPAGLAFDTQTGAITGTPTAVSAAASHTVTGSNAAGETTATVQITVQAAAVAPASLSYSTPVALYVRGEAIVPNTAVLSGGTAATFSVSPALPPGLSLNTETGVIAGTPTTVQSQATYTLTASNGAGSVQAQVRIAVTSRGSWTAAAPLLVPAHYSAATMLPTGKVLVAGGFAAGGSTSTAALYDPVANTWTATGSMATPRSGHAATLLNDGRVLVTGGDIGGTMGTASAEIYEPATGTWQSAGVMSEVRANHTSTLLPDGKVLVIGGYDRSGSLHFSDTAELYDPFTGTWSVLATRLAAGRAQHGATLLPGGAAILLASGVNSSGFVTTAELFPVDDSGATTPVAGPSMSNNVAQSVLLRDGKVLVIGDGGTTSWRYDPATSAWTSGTMTLRRSLPVTMLLADGRVLVAGGAGDGGVRLASAEIYNPDTNSWTWATPMSVARGAAVGTLLSDGSALVIGGFDAGEVASVERFQP</sequence>
<dbReference type="Pfam" id="PF01344">
    <property type="entry name" value="Kelch_1"/>
    <property type="match status" value="2"/>
</dbReference>
<dbReference type="InterPro" id="IPR015915">
    <property type="entry name" value="Kelch-typ_b-propeller"/>
</dbReference>
<dbReference type="Proteomes" id="UP000721236">
    <property type="component" value="Unassembled WGS sequence"/>
</dbReference>
<keyword evidence="2" id="KW-0677">Repeat</keyword>
<organism evidence="3 4">
    <name type="scientific">Cupriavidus respiraculi</name>
    <dbReference type="NCBI Taxonomy" id="195930"/>
    <lineage>
        <taxon>Bacteria</taxon>
        <taxon>Pseudomonadati</taxon>
        <taxon>Pseudomonadota</taxon>
        <taxon>Betaproteobacteria</taxon>
        <taxon>Burkholderiales</taxon>
        <taxon>Burkholderiaceae</taxon>
        <taxon>Cupriavidus</taxon>
    </lineage>
</organism>
<keyword evidence="4" id="KW-1185">Reference proteome</keyword>
<dbReference type="InterPro" id="IPR006652">
    <property type="entry name" value="Kelch_1"/>
</dbReference>
<dbReference type="EC" id="5.1.3.24" evidence="3"/>
<dbReference type="Gene3D" id="2.120.10.80">
    <property type="entry name" value="Kelch-type beta propeller"/>
    <property type="match status" value="1"/>
</dbReference>
<evidence type="ECO:0000313" key="4">
    <source>
        <dbReference type="Proteomes" id="UP000721236"/>
    </source>
</evidence>
<proteinExistence type="predicted"/>
<dbReference type="PANTHER" id="PTHR24412:SF489">
    <property type="entry name" value="RING FINGER DOMAIN AND KELCH REPEAT-CONTAINING PROTEIN DDB_G0271372"/>
    <property type="match status" value="1"/>
</dbReference>
<dbReference type="InterPro" id="IPR015919">
    <property type="entry name" value="Cadherin-like_sf"/>
</dbReference>
<keyword evidence="3" id="KW-0413">Isomerase</keyword>
<accession>A0ABM8WN18</accession>
<dbReference type="Gene3D" id="2.130.10.80">
    <property type="entry name" value="Galactose oxidase/kelch, beta-propeller"/>
    <property type="match status" value="3"/>
</dbReference>
<dbReference type="Gene3D" id="2.60.40.10">
    <property type="entry name" value="Immunoglobulins"/>
    <property type="match status" value="2"/>
</dbReference>
<evidence type="ECO:0000313" key="3">
    <source>
        <dbReference type="EMBL" id="CAG9168794.1"/>
    </source>
</evidence>
<dbReference type="SUPFAM" id="SSF49313">
    <property type="entry name" value="Cadherin-like"/>
    <property type="match status" value="3"/>
</dbReference>
<dbReference type="SUPFAM" id="SSF117281">
    <property type="entry name" value="Kelch motif"/>
    <property type="match status" value="2"/>
</dbReference>
<dbReference type="GO" id="GO:0016853">
    <property type="term" value="F:isomerase activity"/>
    <property type="evidence" value="ECO:0007669"/>
    <property type="project" value="UniProtKB-KW"/>
</dbReference>